<evidence type="ECO:0000313" key="2">
    <source>
        <dbReference type="EMBL" id="KAG5458353.1"/>
    </source>
</evidence>
<organism evidence="2 3">
    <name type="scientific">Olpidium bornovanus</name>
    <dbReference type="NCBI Taxonomy" id="278681"/>
    <lineage>
        <taxon>Eukaryota</taxon>
        <taxon>Fungi</taxon>
        <taxon>Fungi incertae sedis</taxon>
        <taxon>Olpidiomycota</taxon>
        <taxon>Olpidiomycotina</taxon>
        <taxon>Olpidiomycetes</taxon>
        <taxon>Olpidiales</taxon>
        <taxon>Olpidiaceae</taxon>
        <taxon>Olpidium</taxon>
    </lineage>
</organism>
<sequence length="314" mass="33570">MAGRPGAQPVAAETEDSRRRLVGAAADSPSADQLGGAAKPASPDTAAAGRVSQMPTPFRRLHSRLAFGPLQGEEQGETEERHEAADDVYFSPLDSFDRNPVALRLLRSEPSTPASRQLLNPEDYDDDDDEPDTPPNGSAAYAFGEVPWAKSSSFASVGLSASITTADGRAAGVALLPNSPPTTPSMNRFPGPILASTASCPELLSLFDNQASSTRFSSPLRELTSMSDSPLPPPAEQATKQRSAAQVYNGAPLKPAPRVVHSLWDYLKEEITTSDVDDISDVKGERVKNFLNVPRDFEKVRTVAALCAVDERRL</sequence>
<evidence type="ECO:0000256" key="1">
    <source>
        <dbReference type="SAM" id="MobiDB-lite"/>
    </source>
</evidence>
<name>A0A8H7ZRL6_9FUNG</name>
<dbReference type="Proteomes" id="UP000673691">
    <property type="component" value="Unassembled WGS sequence"/>
</dbReference>
<accession>A0A8H7ZRL6</accession>
<feature type="compositionally biased region" description="Polar residues" evidence="1">
    <location>
        <begin position="109"/>
        <end position="118"/>
    </location>
</feature>
<feature type="region of interest" description="Disordered" evidence="1">
    <location>
        <begin position="1"/>
        <end position="142"/>
    </location>
</feature>
<proteinExistence type="predicted"/>
<evidence type="ECO:0000313" key="3">
    <source>
        <dbReference type="Proteomes" id="UP000673691"/>
    </source>
</evidence>
<gene>
    <name evidence="2" type="ORF">BJ554DRAFT_1430</name>
</gene>
<feature type="compositionally biased region" description="Low complexity" evidence="1">
    <location>
        <begin position="37"/>
        <end position="48"/>
    </location>
</feature>
<feature type="region of interest" description="Disordered" evidence="1">
    <location>
        <begin position="217"/>
        <end position="244"/>
    </location>
</feature>
<feature type="compositionally biased region" description="Acidic residues" evidence="1">
    <location>
        <begin position="122"/>
        <end position="132"/>
    </location>
</feature>
<dbReference type="AlphaFoldDB" id="A0A8H7ZRL6"/>
<reference evidence="2 3" key="1">
    <citation type="journal article" name="Sci. Rep.">
        <title>Genome-scale phylogenetic analyses confirm Olpidium as the closest living zoosporic fungus to the non-flagellated, terrestrial fungi.</title>
        <authorList>
            <person name="Chang Y."/>
            <person name="Rochon D."/>
            <person name="Sekimoto S."/>
            <person name="Wang Y."/>
            <person name="Chovatia M."/>
            <person name="Sandor L."/>
            <person name="Salamov A."/>
            <person name="Grigoriev I.V."/>
            <person name="Stajich J.E."/>
            <person name="Spatafora J.W."/>
        </authorList>
    </citation>
    <scope>NUCLEOTIDE SEQUENCE [LARGE SCALE GENOMIC DNA]</scope>
    <source>
        <strain evidence="2">S191</strain>
    </source>
</reference>
<dbReference type="EMBL" id="JAEFCI010008607">
    <property type="protein sequence ID" value="KAG5458353.1"/>
    <property type="molecule type" value="Genomic_DNA"/>
</dbReference>
<keyword evidence="3" id="KW-1185">Reference proteome</keyword>
<protein>
    <submittedName>
        <fullName evidence="2">Uncharacterized protein</fullName>
    </submittedName>
</protein>
<comment type="caution">
    <text evidence="2">The sequence shown here is derived from an EMBL/GenBank/DDBJ whole genome shotgun (WGS) entry which is preliminary data.</text>
</comment>
<dbReference type="OrthoDB" id="29023at2759"/>